<sequence>MPAAYTMVIIAGYQISSANNGLHRVLSSQQRTPWAYSRAAKLAEQPKIVSYTVRRQQQKTIIIAGCAVSRANIGHHRGLYRKHRTPRSSSWVIPSATQTMVIIAV</sequence>
<proteinExistence type="predicted"/>
<reference evidence="1" key="2">
    <citation type="submission" date="2020-11" db="EMBL/GenBank/DDBJ databases">
        <authorList>
            <person name="McCartney M.A."/>
            <person name="Auch B."/>
            <person name="Kono T."/>
            <person name="Mallez S."/>
            <person name="Becker A."/>
            <person name="Gohl D.M."/>
            <person name="Silverstein K.A.T."/>
            <person name="Koren S."/>
            <person name="Bechman K.B."/>
            <person name="Herman A."/>
            <person name="Abrahante J.E."/>
            <person name="Garbe J."/>
        </authorList>
    </citation>
    <scope>NUCLEOTIDE SEQUENCE</scope>
    <source>
        <strain evidence="1">Duluth1</strain>
        <tissue evidence="1">Whole animal</tissue>
    </source>
</reference>
<keyword evidence="2" id="KW-1185">Reference proteome</keyword>
<protein>
    <submittedName>
        <fullName evidence="1">Uncharacterized protein</fullName>
    </submittedName>
</protein>
<comment type="caution">
    <text evidence="1">The sequence shown here is derived from an EMBL/GenBank/DDBJ whole genome shotgun (WGS) entry which is preliminary data.</text>
</comment>
<organism evidence="1 2">
    <name type="scientific">Dreissena polymorpha</name>
    <name type="common">Zebra mussel</name>
    <name type="synonym">Mytilus polymorpha</name>
    <dbReference type="NCBI Taxonomy" id="45954"/>
    <lineage>
        <taxon>Eukaryota</taxon>
        <taxon>Metazoa</taxon>
        <taxon>Spiralia</taxon>
        <taxon>Lophotrochozoa</taxon>
        <taxon>Mollusca</taxon>
        <taxon>Bivalvia</taxon>
        <taxon>Autobranchia</taxon>
        <taxon>Heteroconchia</taxon>
        <taxon>Euheterodonta</taxon>
        <taxon>Imparidentia</taxon>
        <taxon>Neoheterodontei</taxon>
        <taxon>Myida</taxon>
        <taxon>Dreissenoidea</taxon>
        <taxon>Dreissenidae</taxon>
        <taxon>Dreissena</taxon>
    </lineage>
</organism>
<dbReference type="AlphaFoldDB" id="A0A9D4FFD9"/>
<reference evidence="1" key="1">
    <citation type="journal article" date="2019" name="bioRxiv">
        <title>The Genome of the Zebra Mussel, Dreissena polymorpha: A Resource for Invasive Species Research.</title>
        <authorList>
            <person name="McCartney M.A."/>
            <person name="Auch B."/>
            <person name="Kono T."/>
            <person name="Mallez S."/>
            <person name="Zhang Y."/>
            <person name="Obille A."/>
            <person name="Becker A."/>
            <person name="Abrahante J.E."/>
            <person name="Garbe J."/>
            <person name="Badalamenti J.P."/>
            <person name="Herman A."/>
            <person name="Mangelson H."/>
            <person name="Liachko I."/>
            <person name="Sullivan S."/>
            <person name="Sone E.D."/>
            <person name="Koren S."/>
            <person name="Silverstein K.A.T."/>
            <person name="Beckman K.B."/>
            <person name="Gohl D.M."/>
        </authorList>
    </citation>
    <scope>NUCLEOTIDE SEQUENCE</scope>
    <source>
        <strain evidence="1">Duluth1</strain>
        <tissue evidence="1">Whole animal</tissue>
    </source>
</reference>
<dbReference type="EMBL" id="JAIWYP010000007">
    <property type="protein sequence ID" value="KAH3796363.1"/>
    <property type="molecule type" value="Genomic_DNA"/>
</dbReference>
<evidence type="ECO:0000313" key="1">
    <source>
        <dbReference type="EMBL" id="KAH3796363.1"/>
    </source>
</evidence>
<gene>
    <name evidence="1" type="ORF">DPMN_149931</name>
</gene>
<evidence type="ECO:0000313" key="2">
    <source>
        <dbReference type="Proteomes" id="UP000828390"/>
    </source>
</evidence>
<dbReference type="Proteomes" id="UP000828390">
    <property type="component" value="Unassembled WGS sequence"/>
</dbReference>
<name>A0A9D4FFD9_DREPO</name>
<accession>A0A9D4FFD9</accession>